<evidence type="ECO:0000313" key="3">
    <source>
        <dbReference type="Proteomes" id="UP001152759"/>
    </source>
</evidence>
<dbReference type="Gene3D" id="2.40.70.10">
    <property type="entry name" value="Acid Proteases"/>
    <property type="match status" value="1"/>
</dbReference>
<name>A0A9P0AER6_BEMTA</name>
<protein>
    <recommendedName>
        <fullName evidence="4">Peptidase A2 domain-containing protein</fullName>
    </recommendedName>
</protein>
<proteinExistence type="predicted"/>
<dbReference type="Proteomes" id="UP001152759">
    <property type="component" value="Chromosome 5"/>
</dbReference>
<dbReference type="CDD" id="cd00303">
    <property type="entry name" value="retropepsin_like"/>
    <property type="match status" value="1"/>
</dbReference>
<reference evidence="2" key="1">
    <citation type="submission" date="2021-12" db="EMBL/GenBank/DDBJ databases">
        <authorList>
            <person name="King R."/>
        </authorList>
    </citation>
    <scope>NUCLEOTIDE SEQUENCE</scope>
</reference>
<feature type="region of interest" description="Disordered" evidence="1">
    <location>
        <begin position="478"/>
        <end position="498"/>
    </location>
</feature>
<evidence type="ECO:0000313" key="2">
    <source>
        <dbReference type="EMBL" id="CAH0390223.1"/>
    </source>
</evidence>
<accession>A0A9P0AER6</accession>
<dbReference type="SUPFAM" id="SSF50630">
    <property type="entry name" value="Acid proteases"/>
    <property type="match status" value="1"/>
</dbReference>
<gene>
    <name evidence="2" type="ORF">BEMITA_LOCUS8966</name>
</gene>
<sequence>MHGAADEVKKTLTPFAKVETFCSAGAEMNEVLDNLNHITPEKNRKTIVVIVAGNRDFDRQYCLLNHSAITNNMPLGRIRELVQSYHVAYATILPRYDVTRLNDKIGLVNADMVGQLIPGKNLTNIRLNSENLPKTAFNNNGRDLNEKGNKLLTAIITDHVKKIINDQLELGIVSAIENGTRKKLNLKRPLRIKGVVNFKETSLMLDTGSSVNLAQPGLVNKDEVREVRNFQLLTASSEQFSPKGEGILDADLGPERLQISCFITDKIPVPAILGIPFLTYYSALICFDTQKVILRKNVKHPIKLEFIQDTPNLKTIQRPQLQDDDQDEENLIGFCMALAPVKEPRDNHRNSEAFTKISAEIRPVELSSPPKFRESYKFGVRNASRDQIAKTTRKFWVNDPRCLSIIRHFTTGHPWRASLCKLLNSKNKLTLGSSKRHRLQCAIKHRLSTPRNLLSSITELKRGACTADCIGELVQRKSTNSPTGMERTKPPNVQMSSPSDEKFADKFNKLPQCKNLPTILVICCALACAVMTIKEWLTHLKNPLHQYFEATANAVRICAFNTCECFLSSSMLPVNSLRDRLKVCHKFLQPGKSQYYQVLRKCKFKKFTQFLKKEQPRTFTRQRRNFVPRQTYSMFSTSLHSPALTTIFSPFLRQISSFFP</sequence>
<dbReference type="EMBL" id="OU963866">
    <property type="protein sequence ID" value="CAH0390223.1"/>
    <property type="molecule type" value="Genomic_DNA"/>
</dbReference>
<dbReference type="AlphaFoldDB" id="A0A9P0AER6"/>
<organism evidence="2 3">
    <name type="scientific">Bemisia tabaci</name>
    <name type="common">Sweetpotato whitefly</name>
    <name type="synonym">Aleurodes tabaci</name>
    <dbReference type="NCBI Taxonomy" id="7038"/>
    <lineage>
        <taxon>Eukaryota</taxon>
        <taxon>Metazoa</taxon>
        <taxon>Ecdysozoa</taxon>
        <taxon>Arthropoda</taxon>
        <taxon>Hexapoda</taxon>
        <taxon>Insecta</taxon>
        <taxon>Pterygota</taxon>
        <taxon>Neoptera</taxon>
        <taxon>Paraneoptera</taxon>
        <taxon>Hemiptera</taxon>
        <taxon>Sternorrhyncha</taxon>
        <taxon>Aleyrodoidea</taxon>
        <taxon>Aleyrodidae</taxon>
        <taxon>Aleyrodinae</taxon>
        <taxon>Bemisia</taxon>
    </lineage>
</organism>
<dbReference type="InterPro" id="IPR021109">
    <property type="entry name" value="Peptidase_aspartic_dom_sf"/>
</dbReference>
<evidence type="ECO:0000256" key="1">
    <source>
        <dbReference type="SAM" id="MobiDB-lite"/>
    </source>
</evidence>
<evidence type="ECO:0008006" key="4">
    <source>
        <dbReference type="Google" id="ProtNLM"/>
    </source>
</evidence>
<keyword evidence="3" id="KW-1185">Reference proteome</keyword>